<dbReference type="CDD" id="cd00190">
    <property type="entry name" value="Tryp_SPc"/>
    <property type="match status" value="1"/>
</dbReference>
<keyword evidence="2 7" id="KW-0732">Signal</keyword>
<dbReference type="SMART" id="SM00020">
    <property type="entry name" value="Tryp_SPc"/>
    <property type="match status" value="1"/>
</dbReference>
<sequence length="246" mass="27003">MQLLLLLLAFLLPRGAGAGEIIGGQEAKPHSRPYMVFLRFLQQGRQKRCGGVLVREDFVLTAAHCCGSSINVILGAHNIKEQEKTQQHIAVRRVIRHPDYNKSTLSNDIMLLQLETKAQRTAAVRPLQLPGKGSQVKSGQVCSVAGWGQVSVGTSTTTLHEVSLIVQEDQKCESLFPNYYSRATEICVGDQKEKKTGFKGDSGAPLVCKNMAQGIFSSARESGTPPGVFTKVSHFLPWIKRTMKRS</sequence>
<feature type="signal peptide" evidence="7">
    <location>
        <begin position="1"/>
        <end position="18"/>
    </location>
</feature>
<keyword evidence="6" id="KW-1015">Disulfide bond</keyword>
<dbReference type="AlphaFoldDB" id="G3SVD6"/>
<dbReference type="InterPro" id="IPR043504">
    <property type="entry name" value="Peptidase_S1_PA_chymotrypsin"/>
</dbReference>
<feature type="chain" id="PRO_5003454500" evidence="7">
    <location>
        <begin position="19"/>
        <end position="246"/>
    </location>
</feature>
<evidence type="ECO:0000259" key="8">
    <source>
        <dbReference type="PROSITE" id="PS50240"/>
    </source>
</evidence>
<dbReference type="PRINTS" id="PR00722">
    <property type="entry name" value="CHYMOTRYPSIN"/>
</dbReference>
<dbReference type="InParanoid" id="G3SVD6"/>
<dbReference type="GO" id="GO:0005737">
    <property type="term" value="C:cytoplasm"/>
    <property type="evidence" value="ECO:0007669"/>
    <property type="project" value="TreeGrafter"/>
</dbReference>
<dbReference type="eggNOG" id="KOG3627">
    <property type="taxonomic scope" value="Eukaryota"/>
</dbReference>
<keyword evidence="4" id="KW-0720">Serine protease</keyword>
<evidence type="ECO:0000256" key="6">
    <source>
        <dbReference type="ARBA" id="ARBA00023157"/>
    </source>
</evidence>
<reference evidence="9" key="2">
    <citation type="submission" date="2025-08" db="UniProtKB">
        <authorList>
            <consortium name="Ensembl"/>
        </authorList>
    </citation>
    <scope>IDENTIFICATION</scope>
    <source>
        <strain evidence="9">Isolate ISIS603380</strain>
    </source>
</reference>
<keyword evidence="1" id="KW-0645">Protease</keyword>
<evidence type="ECO:0000256" key="7">
    <source>
        <dbReference type="SAM" id="SignalP"/>
    </source>
</evidence>
<dbReference type="FunCoup" id="G3SVD6">
    <property type="interactions" value="13"/>
</dbReference>
<evidence type="ECO:0000256" key="4">
    <source>
        <dbReference type="ARBA" id="ARBA00022825"/>
    </source>
</evidence>
<gene>
    <name evidence="9" type="primary">GZMH</name>
</gene>
<dbReference type="InterPro" id="IPR009003">
    <property type="entry name" value="Peptidase_S1_PA"/>
</dbReference>
<protein>
    <submittedName>
        <fullName evidence="9">Granzyme H</fullName>
    </submittedName>
</protein>
<dbReference type="Gene3D" id="2.40.10.10">
    <property type="entry name" value="Trypsin-like serine proteases"/>
    <property type="match status" value="2"/>
</dbReference>
<name>G3SVD6_LOXAF</name>
<dbReference type="Proteomes" id="UP000007646">
    <property type="component" value="Unassembled WGS sequence"/>
</dbReference>
<dbReference type="PROSITE" id="PS50240">
    <property type="entry name" value="TRYPSIN_DOM"/>
    <property type="match status" value="1"/>
</dbReference>
<keyword evidence="10" id="KW-1185">Reference proteome</keyword>
<feature type="domain" description="Peptidase S1" evidence="8">
    <location>
        <begin position="21"/>
        <end position="244"/>
    </location>
</feature>
<dbReference type="FunFam" id="2.40.10.10:FF:000014">
    <property type="entry name" value="Complement factor D"/>
    <property type="match status" value="1"/>
</dbReference>
<evidence type="ECO:0000313" key="10">
    <source>
        <dbReference type="Proteomes" id="UP000007646"/>
    </source>
</evidence>
<dbReference type="Pfam" id="PF00089">
    <property type="entry name" value="Trypsin"/>
    <property type="match status" value="1"/>
</dbReference>
<evidence type="ECO:0000256" key="3">
    <source>
        <dbReference type="ARBA" id="ARBA00022801"/>
    </source>
</evidence>
<dbReference type="STRING" id="9785.ENSLAFP00000004199"/>
<evidence type="ECO:0000256" key="5">
    <source>
        <dbReference type="ARBA" id="ARBA00023145"/>
    </source>
</evidence>
<proteinExistence type="predicted"/>
<keyword evidence="5" id="KW-0865">Zymogen</keyword>
<evidence type="ECO:0000256" key="2">
    <source>
        <dbReference type="ARBA" id="ARBA00022729"/>
    </source>
</evidence>
<dbReference type="Ensembl" id="ENSLAFT00000005017.3">
    <property type="protein sequence ID" value="ENSLAFP00000004199.3"/>
    <property type="gene ID" value="ENSLAFG00000005017.3"/>
</dbReference>
<dbReference type="PROSITE" id="PS00134">
    <property type="entry name" value="TRYPSIN_HIS"/>
    <property type="match status" value="1"/>
</dbReference>
<dbReference type="GO" id="GO:0004252">
    <property type="term" value="F:serine-type endopeptidase activity"/>
    <property type="evidence" value="ECO:0007669"/>
    <property type="project" value="InterPro"/>
</dbReference>
<evidence type="ECO:0000313" key="9">
    <source>
        <dbReference type="Ensembl" id="ENSLAFP00000004199.3"/>
    </source>
</evidence>
<dbReference type="GO" id="GO:0006508">
    <property type="term" value="P:proteolysis"/>
    <property type="evidence" value="ECO:0007669"/>
    <property type="project" value="UniProtKB-KW"/>
</dbReference>
<reference evidence="9" key="3">
    <citation type="submission" date="2025-09" db="UniProtKB">
        <authorList>
            <consortium name="Ensembl"/>
        </authorList>
    </citation>
    <scope>IDENTIFICATION</scope>
    <source>
        <strain evidence="9">Isolate ISIS603380</strain>
    </source>
</reference>
<reference evidence="9 10" key="1">
    <citation type="submission" date="2009-06" db="EMBL/GenBank/DDBJ databases">
        <title>The Genome Sequence of Loxodonta africana (African elephant).</title>
        <authorList>
            <person name="Di Palma F."/>
            <person name="Heiman D."/>
            <person name="Young S."/>
            <person name="Johnson J."/>
            <person name="Lander E.S."/>
            <person name="Lindblad-Toh K."/>
        </authorList>
    </citation>
    <scope>NUCLEOTIDE SEQUENCE [LARGE SCALE GENOMIC DNA]</scope>
    <source>
        <strain evidence="9 10">Isolate ISIS603380</strain>
    </source>
</reference>
<evidence type="ECO:0000256" key="1">
    <source>
        <dbReference type="ARBA" id="ARBA00022670"/>
    </source>
</evidence>
<dbReference type="SUPFAM" id="SSF50494">
    <property type="entry name" value="Trypsin-like serine proteases"/>
    <property type="match status" value="1"/>
</dbReference>
<keyword evidence="3" id="KW-0378">Hydrolase</keyword>
<dbReference type="GeneTree" id="ENSGT01030000234551"/>
<dbReference type="MEROPS" id="S01.147"/>
<organism evidence="9 10">
    <name type="scientific">Loxodonta africana</name>
    <name type="common">African elephant</name>
    <dbReference type="NCBI Taxonomy" id="9785"/>
    <lineage>
        <taxon>Eukaryota</taxon>
        <taxon>Metazoa</taxon>
        <taxon>Chordata</taxon>
        <taxon>Craniata</taxon>
        <taxon>Vertebrata</taxon>
        <taxon>Euteleostomi</taxon>
        <taxon>Mammalia</taxon>
        <taxon>Eutheria</taxon>
        <taxon>Afrotheria</taxon>
        <taxon>Proboscidea</taxon>
        <taxon>Elephantidae</taxon>
        <taxon>Loxodonta</taxon>
    </lineage>
</organism>
<accession>G3SVD6</accession>
<dbReference type="InterPro" id="IPR001254">
    <property type="entry name" value="Trypsin_dom"/>
</dbReference>
<dbReference type="PANTHER" id="PTHR24271">
    <property type="entry name" value="KALLIKREIN-RELATED"/>
    <property type="match status" value="1"/>
</dbReference>
<dbReference type="HOGENOM" id="CLU_006842_1_0_1"/>
<dbReference type="InterPro" id="IPR018114">
    <property type="entry name" value="TRYPSIN_HIS"/>
</dbReference>
<dbReference type="PANTHER" id="PTHR24271:SF70">
    <property type="entry name" value="GRANZYME H"/>
    <property type="match status" value="1"/>
</dbReference>
<dbReference type="OMA" id="DQECEYV"/>
<dbReference type="InterPro" id="IPR001314">
    <property type="entry name" value="Peptidase_S1A"/>
</dbReference>